<dbReference type="InterPro" id="IPR000415">
    <property type="entry name" value="Nitroreductase-like"/>
</dbReference>
<name>A0ABW1AJT3_9ACTN</name>
<accession>A0ABW1AJT3</accession>
<keyword evidence="2" id="KW-1185">Reference proteome</keyword>
<proteinExistence type="predicted"/>
<dbReference type="Gene3D" id="3.40.109.10">
    <property type="entry name" value="NADH Oxidase"/>
    <property type="match status" value="1"/>
</dbReference>
<protein>
    <submittedName>
        <fullName evidence="1">Uncharacterized protein</fullName>
    </submittedName>
</protein>
<dbReference type="Proteomes" id="UP001596074">
    <property type="component" value="Unassembled WGS sequence"/>
</dbReference>
<sequence length="265" mass="28894">MTPRIPWRLGVKGTSSTRRSAERLVVAATMGPTVHSVHAWRFTVVPGLIEVRADPDRFRATGDPTGRRLHLSCGAALVNLRLAAAQLGREAVVRLLPDPSSPALLATVRVSGRHRVTRLERLLYAATLRPLPSAGGGTAANDPLPSAVLTELAESARLEGVTLHHLPADGLVPQRVVLTTRGSAPADWLRAGQALQRVLLSAATRSVVARFRFQAYGDVSWNVLEVVQPGDVPQVFLELRQDRRSLLKAAVHREHEGQRHWQRIG</sequence>
<dbReference type="SUPFAM" id="SSF55469">
    <property type="entry name" value="FMN-dependent nitroreductase-like"/>
    <property type="match status" value="1"/>
</dbReference>
<organism evidence="1 2">
    <name type="scientific">Actinomadura rugatobispora</name>
    <dbReference type="NCBI Taxonomy" id="1994"/>
    <lineage>
        <taxon>Bacteria</taxon>
        <taxon>Bacillati</taxon>
        <taxon>Actinomycetota</taxon>
        <taxon>Actinomycetes</taxon>
        <taxon>Streptosporangiales</taxon>
        <taxon>Thermomonosporaceae</taxon>
        <taxon>Actinomadura</taxon>
    </lineage>
</organism>
<dbReference type="RefSeq" id="WP_378293273.1">
    <property type="nucleotide sequence ID" value="NZ_JBHSON010000186.1"/>
</dbReference>
<dbReference type="EMBL" id="JBHSON010000186">
    <property type="protein sequence ID" value="MFC5754806.1"/>
    <property type="molecule type" value="Genomic_DNA"/>
</dbReference>
<reference evidence="2" key="1">
    <citation type="journal article" date="2019" name="Int. J. Syst. Evol. Microbiol.">
        <title>The Global Catalogue of Microorganisms (GCM) 10K type strain sequencing project: providing services to taxonomists for standard genome sequencing and annotation.</title>
        <authorList>
            <consortium name="The Broad Institute Genomics Platform"/>
            <consortium name="The Broad Institute Genome Sequencing Center for Infectious Disease"/>
            <person name="Wu L."/>
            <person name="Ma J."/>
        </authorList>
    </citation>
    <scope>NUCLEOTIDE SEQUENCE [LARGE SCALE GENOMIC DNA]</scope>
    <source>
        <strain evidence="2">KCTC 42087</strain>
    </source>
</reference>
<gene>
    <name evidence="1" type="ORF">ACFPZN_55120</name>
</gene>
<evidence type="ECO:0000313" key="2">
    <source>
        <dbReference type="Proteomes" id="UP001596074"/>
    </source>
</evidence>
<evidence type="ECO:0000313" key="1">
    <source>
        <dbReference type="EMBL" id="MFC5754806.1"/>
    </source>
</evidence>
<comment type="caution">
    <text evidence="1">The sequence shown here is derived from an EMBL/GenBank/DDBJ whole genome shotgun (WGS) entry which is preliminary data.</text>
</comment>